<evidence type="ECO:0000256" key="1">
    <source>
        <dbReference type="SAM" id="MobiDB-lite"/>
    </source>
</evidence>
<organism evidence="3 4">
    <name type="scientific">Rhodofomes roseus</name>
    <dbReference type="NCBI Taxonomy" id="34475"/>
    <lineage>
        <taxon>Eukaryota</taxon>
        <taxon>Fungi</taxon>
        <taxon>Dikarya</taxon>
        <taxon>Basidiomycota</taxon>
        <taxon>Agaricomycotina</taxon>
        <taxon>Agaricomycetes</taxon>
        <taxon>Polyporales</taxon>
        <taxon>Rhodofomes</taxon>
    </lineage>
</organism>
<dbReference type="RefSeq" id="XP_047774966.1">
    <property type="nucleotide sequence ID" value="XM_047929095.1"/>
</dbReference>
<feature type="signal peptide" evidence="2">
    <location>
        <begin position="1"/>
        <end position="18"/>
    </location>
</feature>
<evidence type="ECO:0000313" key="4">
    <source>
        <dbReference type="Proteomes" id="UP000814176"/>
    </source>
</evidence>
<feature type="chain" id="PRO_5047362182" description="Transmembrane protein" evidence="2">
    <location>
        <begin position="19"/>
        <end position="569"/>
    </location>
</feature>
<reference evidence="3 4" key="1">
    <citation type="journal article" date="2021" name="Environ. Microbiol.">
        <title>Gene family expansions and transcriptome signatures uncover fungal adaptations to wood decay.</title>
        <authorList>
            <person name="Hage H."/>
            <person name="Miyauchi S."/>
            <person name="Viragh M."/>
            <person name="Drula E."/>
            <person name="Min B."/>
            <person name="Chaduli D."/>
            <person name="Navarro D."/>
            <person name="Favel A."/>
            <person name="Norest M."/>
            <person name="Lesage-Meessen L."/>
            <person name="Balint B."/>
            <person name="Merenyi Z."/>
            <person name="de Eugenio L."/>
            <person name="Morin E."/>
            <person name="Martinez A.T."/>
            <person name="Baldrian P."/>
            <person name="Stursova M."/>
            <person name="Martinez M.J."/>
            <person name="Novotny C."/>
            <person name="Magnuson J.K."/>
            <person name="Spatafora J.W."/>
            <person name="Maurice S."/>
            <person name="Pangilinan J."/>
            <person name="Andreopoulos W."/>
            <person name="LaButti K."/>
            <person name="Hundley H."/>
            <person name="Na H."/>
            <person name="Kuo A."/>
            <person name="Barry K."/>
            <person name="Lipzen A."/>
            <person name="Henrissat B."/>
            <person name="Riley R."/>
            <person name="Ahrendt S."/>
            <person name="Nagy L.G."/>
            <person name="Grigoriev I.V."/>
            <person name="Martin F."/>
            <person name="Rosso M.N."/>
        </authorList>
    </citation>
    <scope>NUCLEOTIDE SEQUENCE [LARGE SCALE GENOMIC DNA]</scope>
    <source>
        <strain evidence="3 4">CIRM-BRFM 1785</strain>
    </source>
</reference>
<feature type="compositionally biased region" description="Basic and acidic residues" evidence="1">
    <location>
        <begin position="329"/>
        <end position="338"/>
    </location>
</feature>
<dbReference type="EMBL" id="JADCUA010000024">
    <property type="protein sequence ID" value="KAH9831869.1"/>
    <property type="molecule type" value="Genomic_DNA"/>
</dbReference>
<dbReference type="Proteomes" id="UP000814176">
    <property type="component" value="Unassembled WGS sequence"/>
</dbReference>
<feature type="compositionally biased region" description="Low complexity" evidence="1">
    <location>
        <begin position="382"/>
        <end position="395"/>
    </location>
</feature>
<gene>
    <name evidence="3" type="ORF">C8Q71DRAFT_910532</name>
</gene>
<protein>
    <recommendedName>
        <fullName evidence="5">Transmembrane protein</fullName>
    </recommendedName>
</protein>
<proteinExistence type="predicted"/>
<accession>A0ABQ8K5R7</accession>
<keyword evidence="2" id="KW-0732">Signal</keyword>
<dbReference type="GeneID" id="72009827"/>
<feature type="region of interest" description="Disordered" evidence="1">
    <location>
        <begin position="362"/>
        <end position="478"/>
    </location>
</feature>
<feature type="region of interest" description="Disordered" evidence="1">
    <location>
        <begin position="169"/>
        <end position="202"/>
    </location>
</feature>
<sequence length="569" mass="59837">MTFTIFVSISLLALVVSARPYPLADPEHGDGKNAQLDAGGLKTSAGTTKSLRDAVQAVFQSRTGQPLPGLPSSLSDTDIRVHLTSPSVLTSHLAALEGLDAVKAVLPLPFSALAGDAGQGIGADGAELSELTGEEKQLYELLRNSPTANGSLEDIDGGVRPVPELAHLQTSDSDASEHTLAAADDDSQQSPVVDTPTVGSSVPVPAPPSPALVVLAVSALASLLVVACVSLSVYTISYFRKHVLRRAIAWDIVPRIEEGSVAAVQGADANDDEGSTSNGGQGEATCEKVIVEKVQDLIDFEGPVAAAPRPEDDKPLPHEYNEKSGLVKTGEDEVRSTTDGEDELNEKASFYDATDSPLLFVHDALPSPRQDPRIVAEDYPDPDLLPLPSETSSPYATPPTASPALRVEPLAVPPSLKRLPSQTQMRERDMGGATPLSKPAWSVRAAESPALGLPASSAHTPTTSPLPFSSTRMHARTPSPTITMPGALFSEAEADAQEMVEVERPTRARAYRAPMPELDIAFALQLRPGLGLGAEGAWLVRFLMAMFGWLGVVVGGNGPVPEQRRAVMA</sequence>
<evidence type="ECO:0000313" key="3">
    <source>
        <dbReference type="EMBL" id="KAH9831869.1"/>
    </source>
</evidence>
<evidence type="ECO:0000256" key="2">
    <source>
        <dbReference type="SAM" id="SignalP"/>
    </source>
</evidence>
<feature type="region of interest" description="Disordered" evidence="1">
    <location>
        <begin position="304"/>
        <end position="342"/>
    </location>
</feature>
<feature type="compositionally biased region" description="Low complexity" evidence="1">
    <location>
        <begin position="190"/>
        <end position="202"/>
    </location>
</feature>
<name>A0ABQ8K5R7_9APHY</name>
<feature type="compositionally biased region" description="Low complexity" evidence="1">
    <location>
        <begin position="460"/>
        <end position="471"/>
    </location>
</feature>
<keyword evidence="4" id="KW-1185">Reference proteome</keyword>
<feature type="region of interest" description="Disordered" evidence="1">
    <location>
        <begin position="265"/>
        <end position="284"/>
    </location>
</feature>
<feature type="compositionally biased region" description="Basic and acidic residues" evidence="1">
    <location>
        <begin position="309"/>
        <end position="322"/>
    </location>
</feature>
<evidence type="ECO:0008006" key="5">
    <source>
        <dbReference type="Google" id="ProtNLM"/>
    </source>
</evidence>
<comment type="caution">
    <text evidence="3">The sequence shown here is derived from an EMBL/GenBank/DDBJ whole genome shotgun (WGS) entry which is preliminary data.</text>
</comment>